<gene>
    <name evidence="3" type="ORF">Kpho02_66030</name>
</gene>
<evidence type="ECO:0008006" key="5">
    <source>
        <dbReference type="Google" id="ProtNLM"/>
    </source>
</evidence>
<feature type="signal peptide" evidence="2">
    <location>
        <begin position="1"/>
        <end position="22"/>
    </location>
</feature>
<reference evidence="3" key="1">
    <citation type="submission" date="2023-02" db="EMBL/GenBank/DDBJ databases">
        <title>Kitasatospora phosalacinea NBRC 14627.</title>
        <authorList>
            <person name="Ichikawa N."/>
            <person name="Sato H."/>
            <person name="Tonouchi N."/>
        </authorList>
    </citation>
    <scope>NUCLEOTIDE SEQUENCE</scope>
    <source>
        <strain evidence="3">NBRC 14627</strain>
    </source>
</reference>
<dbReference type="Proteomes" id="UP001165041">
    <property type="component" value="Unassembled WGS sequence"/>
</dbReference>
<dbReference type="AlphaFoldDB" id="A0A9W6QD86"/>
<sequence length="259" mass="25372">MRSLRLAAATVACLSAVALLSACDPDGTDNGDSAAPAASSPAAPTSGGAKSPAPAKSSAAAAGAADRLPAGVWIDPKAVPMNSALHWKAPASAAKPLGSKGQLRIEALCKIPRDASFAEVPMVETASLGAPSGDWAADETIASFGSAAKSSGRAQSAFGLLGAVADGLKSCDTTAPGATVAVSTDDSTFLAATLTVPTADGGSTEVHEYLSVQGGSVAELTLRAQLTKGSHPKTAWSAPADAGLLDTLGKTVCTALGDC</sequence>
<organism evidence="3 4">
    <name type="scientific">Kitasatospora phosalacinea</name>
    <dbReference type="NCBI Taxonomy" id="2065"/>
    <lineage>
        <taxon>Bacteria</taxon>
        <taxon>Bacillati</taxon>
        <taxon>Actinomycetota</taxon>
        <taxon>Actinomycetes</taxon>
        <taxon>Kitasatosporales</taxon>
        <taxon>Streptomycetaceae</taxon>
        <taxon>Kitasatospora</taxon>
    </lineage>
</organism>
<evidence type="ECO:0000313" key="4">
    <source>
        <dbReference type="Proteomes" id="UP001165041"/>
    </source>
</evidence>
<protein>
    <recommendedName>
        <fullName evidence="5">PknH-like extracellular domain-containing protein</fullName>
    </recommendedName>
</protein>
<name>A0A9W6QD86_9ACTN</name>
<proteinExistence type="predicted"/>
<dbReference type="EMBL" id="BSSA01000033">
    <property type="protein sequence ID" value="GLW74305.1"/>
    <property type="molecule type" value="Genomic_DNA"/>
</dbReference>
<keyword evidence="2" id="KW-0732">Signal</keyword>
<accession>A0A9W6QD86</accession>
<dbReference type="PROSITE" id="PS51257">
    <property type="entry name" value="PROKAR_LIPOPROTEIN"/>
    <property type="match status" value="1"/>
</dbReference>
<feature type="region of interest" description="Disordered" evidence="1">
    <location>
        <begin position="29"/>
        <end position="60"/>
    </location>
</feature>
<evidence type="ECO:0000256" key="1">
    <source>
        <dbReference type="SAM" id="MobiDB-lite"/>
    </source>
</evidence>
<comment type="caution">
    <text evidence="3">The sequence shown here is derived from an EMBL/GenBank/DDBJ whole genome shotgun (WGS) entry which is preliminary data.</text>
</comment>
<dbReference type="RefSeq" id="WP_285739903.1">
    <property type="nucleotide sequence ID" value="NZ_BSSA01000033.1"/>
</dbReference>
<evidence type="ECO:0000313" key="3">
    <source>
        <dbReference type="EMBL" id="GLW74305.1"/>
    </source>
</evidence>
<feature type="chain" id="PRO_5040971271" description="PknH-like extracellular domain-containing protein" evidence="2">
    <location>
        <begin position="23"/>
        <end position="259"/>
    </location>
</feature>
<feature type="compositionally biased region" description="Low complexity" evidence="1">
    <location>
        <begin position="33"/>
        <end position="60"/>
    </location>
</feature>
<evidence type="ECO:0000256" key="2">
    <source>
        <dbReference type="SAM" id="SignalP"/>
    </source>
</evidence>